<dbReference type="RefSeq" id="WP_284293721.1">
    <property type="nucleotide sequence ID" value="NZ_BSUK01000001.1"/>
</dbReference>
<gene>
    <name evidence="1" type="ORF">GCM10025864_28360</name>
</gene>
<organism evidence="1 2">
    <name type="scientific">Luteimicrobium album</name>
    <dbReference type="NCBI Taxonomy" id="1054550"/>
    <lineage>
        <taxon>Bacteria</taxon>
        <taxon>Bacillati</taxon>
        <taxon>Actinomycetota</taxon>
        <taxon>Actinomycetes</taxon>
        <taxon>Micrococcales</taxon>
        <taxon>Luteimicrobium</taxon>
    </lineage>
</organism>
<reference evidence="2" key="1">
    <citation type="journal article" date="2019" name="Int. J. Syst. Evol. Microbiol.">
        <title>The Global Catalogue of Microorganisms (GCM) 10K type strain sequencing project: providing services to taxonomists for standard genome sequencing and annotation.</title>
        <authorList>
            <consortium name="The Broad Institute Genomics Platform"/>
            <consortium name="The Broad Institute Genome Sequencing Center for Infectious Disease"/>
            <person name="Wu L."/>
            <person name="Ma J."/>
        </authorList>
    </citation>
    <scope>NUCLEOTIDE SEQUENCE [LARGE SCALE GENOMIC DNA]</scope>
    <source>
        <strain evidence="2">NBRC 106348</strain>
    </source>
</reference>
<dbReference type="EMBL" id="BSUK01000001">
    <property type="protein sequence ID" value="GMA25077.1"/>
    <property type="molecule type" value="Genomic_DNA"/>
</dbReference>
<evidence type="ECO:0000313" key="1">
    <source>
        <dbReference type="EMBL" id="GMA25077.1"/>
    </source>
</evidence>
<sequence>MKGTGVTWDVAVRAVGPGGSSAFAHYRTVTRPVSSALLKKSTGSLRWAKKSDGRYYRDGAYQTSAKGATIIISTARSVKRVRLIVRTGPGEGRLAVYVGGVRVGTRSTAASRTTWAKQLDVVLSRARSGTVVVKTLDHKPVRVSAVGLGRS</sequence>
<keyword evidence="2" id="KW-1185">Reference proteome</keyword>
<evidence type="ECO:0000313" key="2">
    <source>
        <dbReference type="Proteomes" id="UP001157091"/>
    </source>
</evidence>
<proteinExistence type="predicted"/>
<dbReference type="Proteomes" id="UP001157091">
    <property type="component" value="Unassembled WGS sequence"/>
</dbReference>
<protein>
    <submittedName>
        <fullName evidence="1">Uncharacterized protein</fullName>
    </submittedName>
</protein>
<name>A0ABQ6I390_9MICO</name>
<accession>A0ABQ6I390</accession>
<comment type="caution">
    <text evidence="1">The sequence shown here is derived from an EMBL/GenBank/DDBJ whole genome shotgun (WGS) entry which is preliminary data.</text>
</comment>